<dbReference type="SUPFAM" id="SSF55083">
    <property type="entry name" value="6-hydroxymethyl-7,8-dihydropterin pyrophosphokinase, HPPK"/>
    <property type="match status" value="1"/>
</dbReference>
<keyword evidence="8" id="KW-0289">Folate biosynthesis</keyword>
<evidence type="ECO:0000259" key="9">
    <source>
        <dbReference type="PROSITE" id="PS00794"/>
    </source>
</evidence>
<reference evidence="10 11" key="1">
    <citation type="submission" date="2024-09" db="EMBL/GenBank/DDBJ databases">
        <title>Floridaenema gen nov. (Aerosakkonemataceae, Aerosakkonematales ord. nov., Cyanobacteria) from benthic tropical and subtropical fresh waters, with the description of four new species.</title>
        <authorList>
            <person name="Moretto J.A."/>
            <person name="Berthold D.E."/>
            <person name="Lefler F.W."/>
            <person name="Huang I.-S."/>
            <person name="Laughinghouse H. IV."/>
        </authorList>
    </citation>
    <scope>NUCLEOTIDE SEQUENCE [LARGE SCALE GENOMIC DNA]</scope>
    <source>
        <strain evidence="10 11">BLCC-F154</strain>
    </source>
</reference>
<keyword evidence="4 10" id="KW-0808">Transferase</keyword>
<evidence type="ECO:0000256" key="1">
    <source>
        <dbReference type="ARBA" id="ARBA00000198"/>
    </source>
</evidence>
<dbReference type="Pfam" id="PF01288">
    <property type="entry name" value="HPPK"/>
    <property type="match status" value="1"/>
</dbReference>
<keyword evidence="5" id="KW-0547">Nucleotide-binding</keyword>
<dbReference type="NCBIfam" id="TIGR01498">
    <property type="entry name" value="folK"/>
    <property type="match status" value="1"/>
</dbReference>
<accession>A0ABV4YD30</accession>
<dbReference type="Gene3D" id="3.30.70.560">
    <property type="entry name" value="7,8-Dihydro-6-hydroxymethylpterin-pyrophosphokinase HPPK"/>
    <property type="match status" value="1"/>
</dbReference>
<comment type="pathway">
    <text evidence="2">Cofactor biosynthesis; tetrahydrofolate biosynthesis; 2-amino-4-hydroxy-6-hydroxymethyl-7,8-dihydropteridine diphosphate from 7,8-dihydroneopterin triphosphate: step 4/4.</text>
</comment>
<feature type="domain" description="7,8-dihydro-6-hydroxymethylpterin-pyrophosphokinase" evidence="9">
    <location>
        <begin position="100"/>
        <end position="111"/>
    </location>
</feature>
<sequence length="173" mass="19103">MIIGLGNRGFVRKSGQSAIALGSNLGDSRTILESSLKILDQTPGISVIAQSSWYQTEPVGPPQPDYLNGCALLKVEISPLELLERLLAIEAKFGRVRQERWGPRILDLDLLLFDDLILETANLKIPHPYFRERAFVLVPLAEIAPNWIDPISGKAIGQLMQEVDCSGVTKIEN</sequence>
<dbReference type="PROSITE" id="PS00794">
    <property type="entry name" value="HPPK"/>
    <property type="match status" value="1"/>
</dbReference>
<evidence type="ECO:0000256" key="7">
    <source>
        <dbReference type="ARBA" id="ARBA00022840"/>
    </source>
</evidence>
<keyword evidence="6" id="KW-0418">Kinase</keyword>
<evidence type="ECO:0000256" key="5">
    <source>
        <dbReference type="ARBA" id="ARBA00022741"/>
    </source>
</evidence>
<protein>
    <recommendedName>
        <fullName evidence="3">2-amino-4-hydroxy-6-hydroxymethyldihydropteridine diphosphokinase</fullName>
        <ecNumber evidence="3">2.7.6.3</ecNumber>
    </recommendedName>
</protein>
<comment type="catalytic activity">
    <reaction evidence="1">
        <text>6-hydroxymethyl-7,8-dihydropterin + ATP = (7,8-dihydropterin-6-yl)methyl diphosphate + AMP + H(+)</text>
        <dbReference type="Rhea" id="RHEA:11412"/>
        <dbReference type="ChEBI" id="CHEBI:15378"/>
        <dbReference type="ChEBI" id="CHEBI:30616"/>
        <dbReference type="ChEBI" id="CHEBI:44841"/>
        <dbReference type="ChEBI" id="CHEBI:72950"/>
        <dbReference type="ChEBI" id="CHEBI:456215"/>
        <dbReference type="EC" id="2.7.6.3"/>
    </reaction>
</comment>
<evidence type="ECO:0000256" key="3">
    <source>
        <dbReference type="ARBA" id="ARBA00013253"/>
    </source>
</evidence>
<evidence type="ECO:0000256" key="8">
    <source>
        <dbReference type="ARBA" id="ARBA00022909"/>
    </source>
</evidence>
<dbReference type="GO" id="GO:0003848">
    <property type="term" value="F:2-amino-4-hydroxy-6-hydroxymethyldihydropteridine diphosphokinase activity"/>
    <property type="evidence" value="ECO:0007669"/>
    <property type="project" value="UniProtKB-EC"/>
</dbReference>
<dbReference type="EC" id="2.7.6.3" evidence="3"/>
<evidence type="ECO:0000313" key="10">
    <source>
        <dbReference type="EMBL" id="MFB2935805.1"/>
    </source>
</evidence>
<evidence type="ECO:0000256" key="4">
    <source>
        <dbReference type="ARBA" id="ARBA00022679"/>
    </source>
</evidence>
<dbReference type="PANTHER" id="PTHR43071:SF1">
    <property type="entry name" value="2-AMINO-4-HYDROXY-6-HYDROXYMETHYLDIHYDROPTERIDINE PYROPHOSPHOKINASE"/>
    <property type="match status" value="1"/>
</dbReference>
<proteinExistence type="predicted"/>
<organism evidence="10 11">
    <name type="scientific">Floridaenema fluviatile BLCC-F154</name>
    <dbReference type="NCBI Taxonomy" id="3153640"/>
    <lineage>
        <taxon>Bacteria</taxon>
        <taxon>Bacillati</taxon>
        <taxon>Cyanobacteriota</taxon>
        <taxon>Cyanophyceae</taxon>
        <taxon>Oscillatoriophycideae</taxon>
        <taxon>Aerosakkonematales</taxon>
        <taxon>Aerosakkonemataceae</taxon>
        <taxon>Floridanema</taxon>
        <taxon>Floridanema fluviatile</taxon>
    </lineage>
</organism>
<dbReference type="CDD" id="cd00483">
    <property type="entry name" value="HPPK"/>
    <property type="match status" value="1"/>
</dbReference>
<dbReference type="RefSeq" id="WP_413257307.1">
    <property type="nucleotide sequence ID" value="NZ_JBHFNS010000046.1"/>
</dbReference>
<dbReference type="PANTHER" id="PTHR43071">
    <property type="entry name" value="2-AMINO-4-HYDROXY-6-HYDROXYMETHYLDIHYDROPTERIDINE PYROPHOSPHOKINASE"/>
    <property type="match status" value="1"/>
</dbReference>
<name>A0ABV4YD30_9CYAN</name>
<comment type="caution">
    <text evidence="10">The sequence shown here is derived from an EMBL/GenBank/DDBJ whole genome shotgun (WGS) entry which is preliminary data.</text>
</comment>
<dbReference type="InterPro" id="IPR035907">
    <property type="entry name" value="Hppk_sf"/>
</dbReference>
<keyword evidence="7" id="KW-0067">ATP-binding</keyword>
<evidence type="ECO:0000256" key="2">
    <source>
        <dbReference type="ARBA" id="ARBA00005051"/>
    </source>
</evidence>
<dbReference type="Proteomes" id="UP001576776">
    <property type="component" value="Unassembled WGS sequence"/>
</dbReference>
<gene>
    <name evidence="10" type="primary">folK</name>
    <name evidence="10" type="ORF">ACE1B6_11180</name>
</gene>
<dbReference type="InterPro" id="IPR000550">
    <property type="entry name" value="Hppk"/>
</dbReference>
<dbReference type="EMBL" id="JBHFNS010000046">
    <property type="protein sequence ID" value="MFB2935805.1"/>
    <property type="molecule type" value="Genomic_DNA"/>
</dbReference>
<evidence type="ECO:0000256" key="6">
    <source>
        <dbReference type="ARBA" id="ARBA00022777"/>
    </source>
</evidence>
<keyword evidence="11" id="KW-1185">Reference proteome</keyword>
<evidence type="ECO:0000313" key="11">
    <source>
        <dbReference type="Proteomes" id="UP001576776"/>
    </source>
</evidence>